<name>A0A5C3KK03_COPMA</name>
<organism evidence="1 2">
    <name type="scientific">Coprinopsis marcescibilis</name>
    <name type="common">Agaric fungus</name>
    <name type="synonym">Psathyrella marcescibilis</name>
    <dbReference type="NCBI Taxonomy" id="230819"/>
    <lineage>
        <taxon>Eukaryota</taxon>
        <taxon>Fungi</taxon>
        <taxon>Dikarya</taxon>
        <taxon>Basidiomycota</taxon>
        <taxon>Agaricomycotina</taxon>
        <taxon>Agaricomycetes</taxon>
        <taxon>Agaricomycetidae</taxon>
        <taxon>Agaricales</taxon>
        <taxon>Agaricineae</taxon>
        <taxon>Psathyrellaceae</taxon>
        <taxon>Coprinopsis</taxon>
    </lineage>
</organism>
<dbReference type="AlphaFoldDB" id="A0A5C3KK03"/>
<dbReference type="OrthoDB" id="2954936at2759"/>
<dbReference type="EMBL" id="ML210308">
    <property type="protein sequence ID" value="TFK20225.1"/>
    <property type="molecule type" value="Genomic_DNA"/>
</dbReference>
<sequence length="81" mass="9815">VQHHKDECMYELSSGYTTNAGHFHSETAEQPWVYINLFSSQARQMTHGNCHDLYNNMYNYWNFKKFIHLHERLCCSFWHVT</sequence>
<evidence type="ECO:0000313" key="2">
    <source>
        <dbReference type="Proteomes" id="UP000307440"/>
    </source>
</evidence>
<reference evidence="1 2" key="1">
    <citation type="journal article" date="2019" name="Nat. Ecol. Evol.">
        <title>Megaphylogeny resolves global patterns of mushroom evolution.</title>
        <authorList>
            <person name="Varga T."/>
            <person name="Krizsan K."/>
            <person name="Foldi C."/>
            <person name="Dima B."/>
            <person name="Sanchez-Garcia M."/>
            <person name="Sanchez-Ramirez S."/>
            <person name="Szollosi G.J."/>
            <person name="Szarkandi J.G."/>
            <person name="Papp V."/>
            <person name="Albert L."/>
            <person name="Andreopoulos W."/>
            <person name="Angelini C."/>
            <person name="Antonin V."/>
            <person name="Barry K.W."/>
            <person name="Bougher N.L."/>
            <person name="Buchanan P."/>
            <person name="Buyck B."/>
            <person name="Bense V."/>
            <person name="Catcheside P."/>
            <person name="Chovatia M."/>
            <person name="Cooper J."/>
            <person name="Damon W."/>
            <person name="Desjardin D."/>
            <person name="Finy P."/>
            <person name="Geml J."/>
            <person name="Haridas S."/>
            <person name="Hughes K."/>
            <person name="Justo A."/>
            <person name="Karasinski D."/>
            <person name="Kautmanova I."/>
            <person name="Kiss B."/>
            <person name="Kocsube S."/>
            <person name="Kotiranta H."/>
            <person name="LaButti K.M."/>
            <person name="Lechner B.E."/>
            <person name="Liimatainen K."/>
            <person name="Lipzen A."/>
            <person name="Lukacs Z."/>
            <person name="Mihaltcheva S."/>
            <person name="Morgado L.N."/>
            <person name="Niskanen T."/>
            <person name="Noordeloos M.E."/>
            <person name="Ohm R.A."/>
            <person name="Ortiz-Santana B."/>
            <person name="Ovrebo C."/>
            <person name="Racz N."/>
            <person name="Riley R."/>
            <person name="Savchenko A."/>
            <person name="Shiryaev A."/>
            <person name="Soop K."/>
            <person name="Spirin V."/>
            <person name="Szebenyi C."/>
            <person name="Tomsovsky M."/>
            <person name="Tulloss R.E."/>
            <person name="Uehling J."/>
            <person name="Grigoriev I.V."/>
            <person name="Vagvolgyi C."/>
            <person name="Papp T."/>
            <person name="Martin F.M."/>
            <person name="Miettinen O."/>
            <person name="Hibbett D.S."/>
            <person name="Nagy L.G."/>
        </authorList>
    </citation>
    <scope>NUCLEOTIDE SEQUENCE [LARGE SCALE GENOMIC DNA]</scope>
    <source>
        <strain evidence="1 2">CBS 121175</strain>
    </source>
</reference>
<protein>
    <submittedName>
        <fullName evidence="1">Uncharacterized protein</fullName>
    </submittedName>
</protein>
<dbReference type="Pfam" id="PF18758">
    <property type="entry name" value="KDZ"/>
    <property type="match status" value="1"/>
</dbReference>
<gene>
    <name evidence="1" type="ORF">FA15DRAFT_600123</name>
</gene>
<dbReference type="STRING" id="230819.A0A5C3KK03"/>
<proteinExistence type="predicted"/>
<keyword evidence="2" id="KW-1185">Reference proteome</keyword>
<dbReference type="InterPro" id="IPR040521">
    <property type="entry name" value="KDZ"/>
</dbReference>
<evidence type="ECO:0000313" key="1">
    <source>
        <dbReference type="EMBL" id="TFK20225.1"/>
    </source>
</evidence>
<accession>A0A5C3KK03</accession>
<dbReference type="Proteomes" id="UP000307440">
    <property type="component" value="Unassembled WGS sequence"/>
</dbReference>
<feature type="non-terminal residue" evidence="1">
    <location>
        <position position="1"/>
    </location>
</feature>